<name>A0AAV4F666_9GAST</name>
<dbReference type="Proteomes" id="UP000762676">
    <property type="component" value="Unassembled WGS sequence"/>
</dbReference>
<accession>A0AAV4F666</accession>
<dbReference type="AlphaFoldDB" id="A0AAV4F666"/>
<proteinExistence type="predicted"/>
<dbReference type="EMBL" id="BMAT01007653">
    <property type="protein sequence ID" value="GFR68491.1"/>
    <property type="molecule type" value="Genomic_DNA"/>
</dbReference>
<evidence type="ECO:0000313" key="2">
    <source>
        <dbReference type="Proteomes" id="UP000762676"/>
    </source>
</evidence>
<evidence type="ECO:0000313" key="1">
    <source>
        <dbReference type="EMBL" id="GFR68491.1"/>
    </source>
</evidence>
<sequence>MSLSCVRVTLQARNTSTPAGPKRRARYADYRSSANATGNGVLLGMVSLIGGSCYEFLCGLAAQITILYEALHKCFTVRLSDKEDSRTVTLIYLFTKLDNFVVADISERILSED</sequence>
<organism evidence="1 2">
    <name type="scientific">Elysia marginata</name>
    <dbReference type="NCBI Taxonomy" id="1093978"/>
    <lineage>
        <taxon>Eukaryota</taxon>
        <taxon>Metazoa</taxon>
        <taxon>Spiralia</taxon>
        <taxon>Lophotrochozoa</taxon>
        <taxon>Mollusca</taxon>
        <taxon>Gastropoda</taxon>
        <taxon>Heterobranchia</taxon>
        <taxon>Euthyneura</taxon>
        <taxon>Panpulmonata</taxon>
        <taxon>Sacoglossa</taxon>
        <taxon>Placobranchoidea</taxon>
        <taxon>Plakobranchidae</taxon>
        <taxon>Elysia</taxon>
    </lineage>
</organism>
<comment type="caution">
    <text evidence="1">The sequence shown here is derived from an EMBL/GenBank/DDBJ whole genome shotgun (WGS) entry which is preliminary data.</text>
</comment>
<gene>
    <name evidence="1" type="ORF">ElyMa_003733400</name>
</gene>
<reference evidence="1 2" key="1">
    <citation type="journal article" date="2021" name="Elife">
        <title>Chloroplast acquisition without the gene transfer in kleptoplastic sea slugs, Plakobranchus ocellatus.</title>
        <authorList>
            <person name="Maeda T."/>
            <person name="Takahashi S."/>
            <person name="Yoshida T."/>
            <person name="Shimamura S."/>
            <person name="Takaki Y."/>
            <person name="Nagai Y."/>
            <person name="Toyoda A."/>
            <person name="Suzuki Y."/>
            <person name="Arimoto A."/>
            <person name="Ishii H."/>
            <person name="Satoh N."/>
            <person name="Nishiyama T."/>
            <person name="Hasebe M."/>
            <person name="Maruyama T."/>
            <person name="Minagawa J."/>
            <person name="Obokata J."/>
            <person name="Shigenobu S."/>
        </authorList>
    </citation>
    <scope>NUCLEOTIDE SEQUENCE [LARGE SCALE GENOMIC DNA]</scope>
</reference>
<protein>
    <submittedName>
        <fullName evidence="1">Uncharacterized protein</fullName>
    </submittedName>
</protein>
<keyword evidence="2" id="KW-1185">Reference proteome</keyword>